<proteinExistence type="predicted"/>
<dbReference type="NCBIfam" id="TIGR00254">
    <property type="entry name" value="GGDEF"/>
    <property type="match status" value="1"/>
</dbReference>
<dbReference type="PANTHER" id="PTHR44757:SF2">
    <property type="entry name" value="BIOFILM ARCHITECTURE MAINTENANCE PROTEIN MBAA"/>
    <property type="match status" value="1"/>
</dbReference>
<dbReference type="InterPro" id="IPR035919">
    <property type="entry name" value="EAL_sf"/>
</dbReference>
<dbReference type="Gene3D" id="3.20.20.450">
    <property type="entry name" value="EAL domain"/>
    <property type="match status" value="1"/>
</dbReference>
<organism evidence="4 5">
    <name type="scientific">Motilibacter peucedani</name>
    <dbReference type="NCBI Taxonomy" id="598650"/>
    <lineage>
        <taxon>Bacteria</taxon>
        <taxon>Bacillati</taxon>
        <taxon>Actinomycetota</taxon>
        <taxon>Actinomycetes</taxon>
        <taxon>Motilibacterales</taxon>
        <taxon>Motilibacteraceae</taxon>
        <taxon>Motilibacter</taxon>
    </lineage>
</organism>
<dbReference type="Proteomes" id="UP000281955">
    <property type="component" value="Unassembled WGS sequence"/>
</dbReference>
<sequence length="663" mass="70525">MLGPAAPAIWTENPVVRTLVGRVARSGRALAVALVLLALAVLVLMQSAERAQSHRAAEENLHSARLLSRSVEAVSLTVRDGRGALAPGAADHLSRVVAGLQSAHLLSGLELWRSDGSLLWADATHDPDEQLLPADERRDLSRRPEVVIRTPGGEDELEGSLDVLQLRDLDGDGRPDAVVEVVFPPGPYDSAVTRSRTVLWATSAALLVLVSATALLARRRLRRRSLQALSDGLTGLGNRVQLQESAPAVLAHPASLLLLDLDGFKDVNDTLGHEAGDDLLVQVARALEQDAEPGEVLVRLGGDEFAVLVPGTVDAGLQRATAVRRAVEQPFTVASVAVRVGVSVGVASAPDDATDLPGLLRRADVAMYQAKRGCEGVRRWSASLDRHDSQQLSLLAGLAAAIDGEQLRLHYQPKLQAADGRALSVEALVRWQHPEHGLLSPLTFVPLAERTALIRPLTEWVLRRAAEQCVAWRRTGLDVAVAVNVSPRSLLDDSILELVAQTLTETGLPAHALDIEITESAVAEDPDRAFRTLVGLHELGVTISIDDFGAGYTCLAHLRTLPVDRLKLDRSFVSGMSGSAGDEAVVRGMIALAHDLGLGVVAEGVEDHATGERLAELGCDQLQGFAYSRPLPPDEAVLVLQAMAGEAAVAHDRGPAVPARGSR</sequence>
<dbReference type="SUPFAM" id="SSF55073">
    <property type="entry name" value="Nucleotide cyclase"/>
    <property type="match status" value="1"/>
</dbReference>
<evidence type="ECO:0000313" key="4">
    <source>
        <dbReference type="EMBL" id="RKS79947.1"/>
    </source>
</evidence>
<dbReference type="SMART" id="SM00052">
    <property type="entry name" value="EAL"/>
    <property type="match status" value="1"/>
</dbReference>
<dbReference type="InterPro" id="IPR001633">
    <property type="entry name" value="EAL_dom"/>
</dbReference>
<keyword evidence="1" id="KW-0812">Transmembrane</keyword>
<protein>
    <submittedName>
        <fullName evidence="4">Diguanylate cyclase (GGDEF)-like protein</fullName>
    </submittedName>
</protein>
<dbReference type="InterPro" id="IPR000160">
    <property type="entry name" value="GGDEF_dom"/>
</dbReference>
<dbReference type="SUPFAM" id="SSF141868">
    <property type="entry name" value="EAL domain-like"/>
    <property type="match status" value="1"/>
</dbReference>
<dbReference type="PROSITE" id="PS50883">
    <property type="entry name" value="EAL"/>
    <property type="match status" value="1"/>
</dbReference>
<dbReference type="InParanoid" id="A0A420XT51"/>
<dbReference type="Pfam" id="PF00563">
    <property type="entry name" value="EAL"/>
    <property type="match status" value="1"/>
</dbReference>
<dbReference type="CDD" id="cd01949">
    <property type="entry name" value="GGDEF"/>
    <property type="match status" value="1"/>
</dbReference>
<evidence type="ECO:0000313" key="5">
    <source>
        <dbReference type="Proteomes" id="UP000281955"/>
    </source>
</evidence>
<feature type="transmembrane region" description="Helical" evidence="1">
    <location>
        <begin position="27"/>
        <end position="45"/>
    </location>
</feature>
<dbReference type="Gene3D" id="3.30.70.270">
    <property type="match status" value="1"/>
</dbReference>
<keyword evidence="1" id="KW-0472">Membrane</keyword>
<dbReference type="SMART" id="SM00267">
    <property type="entry name" value="GGDEF"/>
    <property type="match status" value="1"/>
</dbReference>
<feature type="domain" description="GGDEF" evidence="3">
    <location>
        <begin position="252"/>
        <end position="385"/>
    </location>
</feature>
<dbReference type="EMBL" id="RBWV01000009">
    <property type="protein sequence ID" value="RKS79947.1"/>
    <property type="molecule type" value="Genomic_DNA"/>
</dbReference>
<name>A0A420XT51_9ACTN</name>
<evidence type="ECO:0000259" key="2">
    <source>
        <dbReference type="PROSITE" id="PS50883"/>
    </source>
</evidence>
<dbReference type="PROSITE" id="PS50887">
    <property type="entry name" value="GGDEF"/>
    <property type="match status" value="1"/>
</dbReference>
<dbReference type="InterPro" id="IPR029787">
    <property type="entry name" value="Nucleotide_cyclase"/>
</dbReference>
<keyword evidence="5" id="KW-1185">Reference proteome</keyword>
<dbReference type="InterPro" id="IPR043128">
    <property type="entry name" value="Rev_trsase/Diguanyl_cyclase"/>
</dbReference>
<comment type="caution">
    <text evidence="4">The sequence shown here is derived from an EMBL/GenBank/DDBJ whole genome shotgun (WGS) entry which is preliminary data.</text>
</comment>
<dbReference type="AlphaFoldDB" id="A0A420XT51"/>
<evidence type="ECO:0000256" key="1">
    <source>
        <dbReference type="SAM" id="Phobius"/>
    </source>
</evidence>
<feature type="domain" description="EAL" evidence="2">
    <location>
        <begin position="391"/>
        <end position="644"/>
    </location>
</feature>
<dbReference type="PANTHER" id="PTHR44757">
    <property type="entry name" value="DIGUANYLATE CYCLASE DGCP"/>
    <property type="match status" value="1"/>
</dbReference>
<dbReference type="Pfam" id="PF00990">
    <property type="entry name" value="GGDEF"/>
    <property type="match status" value="1"/>
</dbReference>
<evidence type="ECO:0000259" key="3">
    <source>
        <dbReference type="PROSITE" id="PS50887"/>
    </source>
</evidence>
<dbReference type="CDD" id="cd01948">
    <property type="entry name" value="EAL"/>
    <property type="match status" value="1"/>
</dbReference>
<reference evidence="4 5" key="1">
    <citation type="submission" date="2018-10" db="EMBL/GenBank/DDBJ databases">
        <title>Genomic Encyclopedia of Archaeal and Bacterial Type Strains, Phase II (KMG-II): from individual species to whole genera.</title>
        <authorList>
            <person name="Goeker M."/>
        </authorList>
    </citation>
    <scope>NUCLEOTIDE SEQUENCE [LARGE SCALE GENOMIC DNA]</scope>
    <source>
        <strain evidence="4 5">RP-AC37</strain>
    </source>
</reference>
<accession>A0A420XT51</accession>
<feature type="transmembrane region" description="Helical" evidence="1">
    <location>
        <begin position="198"/>
        <end position="217"/>
    </location>
</feature>
<dbReference type="InterPro" id="IPR052155">
    <property type="entry name" value="Biofilm_reg_signaling"/>
</dbReference>
<keyword evidence="1" id="KW-1133">Transmembrane helix</keyword>
<gene>
    <name evidence="4" type="ORF">CLV35_0364</name>
</gene>